<protein>
    <submittedName>
        <fullName evidence="3">RNA-binding protein</fullName>
    </submittedName>
</protein>
<dbReference type="Pfam" id="PF17774">
    <property type="entry name" value="YlmH_RBD"/>
    <property type="match status" value="1"/>
</dbReference>
<organism evidence="3 4">
    <name type="scientific">Agathobaculum faecis</name>
    <dbReference type="NCBI Taxonomy" id="2763013"/>
    <lineage>
        <taxon>Bacteria</taxon>
        <taxon>Bacillati</taxon>
        <taxon>Bacillota</taxon>
        <taxon>Clostridia</taxon>
        <taxon>Eubacteriales</taxon>
        <taxon>Butyricicoccaceae</taxon>
        <taxon>Agathobaculum</taxon>
    </lineage>
</organism>
<dbReference type="Proteomes" id="UP000606499">
    <property type="component" value="Unassembled WGS sequence"/>
</dbReference>
<dbReference type="InterPro" id="IPR012677">
    <property type="entry name" value="Nucleotide-bd_a/b_plait_sf"/>
</dbReference>
<evidence type="ECO:0000256" key="1">
    <source>
        <dbReference type="PROSITE-ProRule" id="PRU00182"/>
    </source>
</evidence>
<dbReference type="RefSeq" id="WP_107631948.1">
    <property type="nucleotide sequence ID" value="NZ_JACOPL010000005.1"/>
</dbReference>
<keyword evidence="1" id="KW-0694">RNA-binding</keyword>
<dbReference type="Gene3D" id="3.30.70.330">
    <property type="match status" value="1"/>
</dbReference>
<dbReference type="GO" id="GO:0003723">
    <property type="term" value="F:RNA binding"/>
    <property type="evidence" value="ECO:0007669"/>
    <property type="project" value="UniProtKB-KW"/>
</dbReference>
<accession>A0A923LWK3</accession>
<dbReference type="PROSITE" id="PS50889">
    <property type="entry name" value="S4"/>
    <property type="match status" value="1"/>
</dbReference>
<dbReference type="EMBL" id="JACOPL010000005">
    <property type="protein sequence ID" value="MBC5725239.1"/>
    <property type="molecule type" value="Genomic_DNA"/>
</dbReference>
<dbReference type="InterPro" id="IPR040591">
    <property type="entry name" value="RqcP2_RBD"/>
</dbReference>
<evidence type="ECO:0000313" key="3">
    <source>
        <dbReference type="EMBL" id="MBC5725239.1"/>
    </source>
</evidence>
<comment type="caution">
    <text evidence="3">The sequence shown here is derived from an EMBL/GenBank/DDBJ whole genome shotgun (WGS) entry which is preliminary data.</text>
</comment>
<dbReference type="CDD" id="cd00165">
    <property type="entry name" value="S4"/>
    <property type="match status" value="1"/>
</dbReference>
<dbReference type="Gene3D" id="3.10.290.10">
    <property type="entry name" value="RNA-binding S4 domain"/>
    <property type="match status" value="1"/>
</dbReference>
<evidence type="ECO:0000259" key="2">
    <source>
        <dbReference type="SMART" id="SM00363"/>
    </source>
</evidence>
<feature type="domain" description="RNA-binding S4" evidence="2">
    <location>
        <begin position="189"/>
        <end position="246"/>
    </location>
</feature>
<dbReference type="Gene3D" id="3.30.1370.160">
    <property type="match status" value="1"/>
</dbReference>
<sequence length="265" mass="29064">MKSKQEILAALARSNEERLLLAGLLDKEQTCVSRGYLTHTKFLDPNERAICAEAVRLSGAAGHALFWGGYEDAERGVYLFYPDYLDGDGARQAAPLALLRAHKRKEDALTHRDYLGALMGLQIERAVVGDILVHDEGADILVLEEMADFILLHFSKAGRKQISLTREVIGNLKAASVVEKSGSGSVASPRLDSVVALVFGLPRAEAQARIEKGLVFLNHMPCLKPERQVDEGDRLTVRGLGRARIEAFGGTSRKGRLFINFVKTV</sequence>
<dbReference type="SMART" id="SM00363">
    <property type="entry name" value="S4"/>
    <property type="match status" value="1"/>
</dbReference>
<dbReference type="InterPro" id="IPR002942">
    <property type="entry name" value="S4_RNA-bd"/>
</dbReference>
<evidence type="ECO:0000313" key="4">
    <source>
        <dbReference type="Proteomes" id="UP000606499"/>
    </source>
</evidence>
<reference evidence="3" key="1">
    <citation type="submission" date="2020-08" db="EMBL/GenBank/DDBJ databases">
        <title>Genome public.</title>
        <authorList>
            <person name="Liu C."/>
            <person name="Sun Q."/>
        </authorList>
    </citation>
    <scope>NUCLEOTIDE SEQUENCE</scope>
    <source>
        <strain evidence="3">NSJ-28</strain>
    </source>
</reference>
<dbReference type="SUPFAM" id="SSF55174">
    <property type="entry name" value="Alpha-L RNA-binding motif"/>
    <property type="match status" value="1"/>
</dbReference>
<gene>
    <name evidence="3" type="ORF">H8S45_07185</name>
</gene>
<dbReference type="InterPro" id="IPR036986">
    <property type="entry name" value="S4_RNA-bd_sf"/>
</dbReference>
<keyword evidence="4" id="KW-1185">Reference proteome</keyword>
<proteinExistence type="predicted"/>
<dbReference type="Pfam" id="PF01479">
    <property type="entry name" value="S4"/>
    <property type="match status" value="1"/>
</dbReference>
<name>A0A923LWK3_9FIRM</name>
<dbReference type="AlphaFoldDB" id="A0A923LWK3"/>